<name>A0AA88PJ21_9TELE</name>
<protein>
    <submittedName>
        <fullName evidence="1">Uncharacterized protein</fullName>
    </submittedName>
</protein>
<organism evidence="1 2">
    <name type="scientific">Cirrhinus molitorella</name>
    <name type="common">mud carp</name>
    <dbReference type="NCBI Taxonomy" id="172907"/>
    <lineage>
        <taxon>Eukaryota</taxon>
        <taxon>Metazoa</taxon>
        <taxon>Chordata</taxon>
        <taxon>Craniata</taxon>
        <taxon>Vertebrata</taxon>
        <taxon>Euteleostomi</taxon>
        <taxon>Actinopterygii</taxon>
        <taxon>Neopterygii</taxon>
        <taxon>Teleostei</taxon>
        <taxon>Ostariophysi</taxon>
        <taxon>Cypriniformes</taxon>
        <taxon>Cyprinidae</taxon>
        <taxon>Labeoninae</taxon>
        <taxon>Labeonini</taxon>
        <taxon>Cirrhinus</taxon>
    </lineage>
</organism>
<sequence>MNQEVTSFWREHTTSTNLNTHQEPFQPVWTLGSCPAQWVGHEVDIRETIHLNTGSQPKHWKSFKYFCFASEFLFEERKSMWLNVRLMKGSSVTRWRPGQRSCRRINWVWLHPGLRLMREGCIRSPADQRNIKTTSALL</sequence>
<comment type="caution">
    <text evidence="1">The sequence shown here is derived from an EMBL/GenBank/DDBJ whole genome shotgun (WGS) entry which is preliminary data.</text>
</comment>
<accession>A0AA88PJ21</accession>
<gene>
    <name evidence="1" type="ORF">Q8A67_020166</name>
</gene>
<evidence type="ECO:0000313" key="2">
    <source>
        <dbReference type="Proteomes" id="UP001187343"/>
    </source>
</evidence>
<keyword evidence="2" id="KW-1185">Reference proteome</keyword>
<dbReference type="EMBL" id="JAUYZG010000020">
    <property type="protein sequence ID" value="KAK2876070.1"/>
    <property type="molecule type" value="Genomic_DNA"/>
</dbReference>
<dbReference type="AlphaFoldDB" id="A0AA88PJ21"/>
<evidence type="ECO:0000313" key="1">
    <source>
        <dbReference type="EMBL" id="KAK2876070.1"/>
    </source>
</evidence>
<proteinExistence type="predicted"/>
<dbReference type="Proteomes" id="UP001187343">
    <property type="component" value="Unassembled WGS sequence"/>
</dbReference>
<reference evidence="1" key="1">
    <citation type="submission" date="2023-08" db="EMBL/GenBank/DDBJ databases">
        <title>Chromosome-level Genome Assembly of mud carp (Cirrhinus molitorella).</title>
        <authorList>
            <person name="Liu H."/>
        </authorList>
    </citation>
    <scope>NUCLEOTIDE SEQUENCE</scope>
    <source>
        <strain evidence="1">Prfri</strain>
        <tissue evidence="1">Muscle</tissue>
    </source>
</reference>